<feature type="transmembrane region" description="Helical" evidence="1">
    <location>
        <begin position="53"/>
        <end position="72"/>
    </location>
</feature>
<sequence length="120" mass="13746">VLKLTLLLISVVLGIVLGHAMIFKKPWFLAPHLVFHTVAGYIGIMIMMRDVPFSFFLFIMLNFIHLFLIVVWNKEYFSKMEKHFTGFMILVIVFAALGVIGSIVVDGRLAKIRHLQRTKG</sequence>
<accession>A0AAV2S9Z2</accession>
<evidence type="ECO:0000313" key="2">
    <source>
        <dbReference type="EMBL" id="CAL4177310.1"/>
    </source>
</evidence>
<keyword evidence="1" id="KW-1133">Transmembrane helix</keyword>
<reference evidence="2 3" key="1">
    <citation type="submission" date="2024-05" db="EMBL/GenBank/DDBJ databases">
        <authorList>
            <person name="Wallberg A."/>
        </authorList>
    </citation>
    <scope>NUCLEOTIDE SEQUENCE [LARGE SCALE GENOMIC DNA]</scope>
</reference>
<proteinExistence type="predicted"/>
<feature type="non-terminal residue" evidence="2">
    <location>
        <position position="1"/>
    </location>
</feature>
<dbReference type="EMBL" id="CAXKWB010055578">
    <property type="protein sequence ID" value="CAL4177310.1"/>
    <property type="molecule type" value="Genomic_DNA"/>
</dbReference>
<name>A0AAV2S9Z2_MEGNR</name>
<gene>
    <name evidence="2" type="ORF">MNOR_LOCUS34892</name>
</gene>
<evidence type="ECO:0000256" key="1">
    <source>
        <dbReference type="SAM" id="Phobius"/>
    </source>
</evidence>
<evidence type="ECO:0000313" key="3">
    <source>
        <dbReference type="Proteomes" id="UP001497623"/>
    </source>
</evidence>
<keyword evidence="1" id="KW-0472">Membrane</keyword>
<dbReference type="AlphaFoldDB" id="A0AAV2S9Z2"/>
<feature type="transmembrane region" description="Helical" evidence="1">
    <location>
        <begin position="28"/>
        <end position="46"/>
    </location>
</feature>
<dbReference type="Proteomes" id="UP001497623">
    <property type="component" value="Unassembled WGS sequence"/>
</dbReference>
<organism evidence="2 3">
    <name type="scientific">Meganyctiphanes norvegica</name>
    <name type="common">Northern krill</name>
    <name type="synonym">Thysanopoda norvegica</name>
    <dbReference type="NCBI Taxonomy" id="48144"/>
    <lineage>
        <taxon>Eukaryota</taxon>
        <taxon>Metazoa</taxon>
        <taxon>Ecdysozoa</taxon>
        <taxon>Arthropoda</taxon>
        <taxon>Crustacea</taxon>
        <taxon>Multicrustacea</taxon>
        <taxon>Malacostraca</taxon>
        <taxon>Eumalacostraca</taxon>
        <taxon>Eucarida</taxon>
        <taxon>Euphausiacea</taxon>
        <taxon>Euphausiidae</taxon>
        <taxon>Meganyctiphanes</taxon>
    </lineage>
</organism>
<protein>
    <submittedName>
        <fullName evidence="2">Uncharacterized protein</fullName>
    </submittedName>
</protein>
<keyword evidence="1" id="KW-0812">Transmembrane</keyword>
<keyword evidence="3" id="KW-1185">Reference proteome</keyword>
<comment type="caution">
    <text evidence="2">The sequence shown here is derived from an EMBL/GenBank/DDBJ whole genome shotgun (WGS) entry which is preliminary data.</text>
</comment>
<feature type="transmembrane region" description="Helical" evidence="1">
    <location>
        <begin position="84"/>
        <end position="105"/>
    </location>
</feature>